<gene>
    <name evidence="2" type="ORF">OJF2_05010</name>
</gene>
<dbReference type="AlphaFoldDB" id="A0A5B9VUS9"/>
<organism evidence="2 3">
    <name type="scientific">Aquisphaera giovannonii</name>
    <dbReference type="NCBI Taxonomy" id="406548"/>
    <lineage>
        <taxon>Bacteria</taxon>
        <taxon>Pseudomonadati</taxon>
        <taxon>Planctomycetota</taxon>
        <taxon>Planctomycetia</taxon>
        <taxon>Isosphaerales</taxon>
        <taxon>Isosphaeraceae</taxon>
        <taxon>Aquisphaera</taxon>
    </lineage>
</organism>
<dbReference type="EMBL" id="CP042997">
    <property type="protein sequence ID" value="QEH32032.1"/>
    <property type="molecule type" value="Genomic_DNA"/>
</dbReference>
<dbReference type="PROSITE" id="PS51257">
    <property type="entry name" value="PROKAR_LIPOPROTEIN"/>
    <property type="match status" value="1"/>
</dbReference>
<dbReference type="RefSeq" id="WP_148590919.1">
    <property type="nucleotide sequence ID" value="NZ_CP042997.1"/>
</dbReference>
<name>A0A5B9VUS9_9BACT</name>
<reference evidence="2 3" key="1">
    <citation type="submission" date="2019-08" db="EMBL/GenBank/DDBJ databases">
        <title>Deep-cultivation of Planctomycetes and their phenomic and genomic characterization uncovers novel biology.</title>
        <authorList>
            <person name="Wiegand S."/>
            <person name="Jogler M."/>
            <person name="Boedeker C."/>
            <person name="Pinto D."/>
            <person name="Vollmers J."/>
            <person name="Rivas-Marin E."/>
            <person name="Kohn T."/>
            <person name="Peeters S.H."/>
            <person name="Heuer A."/>
            <person name="Rast P."/>
            <person name="Oberbeckmann S."/>
            <person name="Bunk B."/>
            <person name="Jeske O."/>
            <person name="Meyerdierks A."/>
            <person name="Storesund J.E."/>
            <person name="Kallscheuer N."/>
            <person name="Luecker S."/>
            <person name="Lage O.M."/>
            <person name="Pohl T."/>
            <person name="Merkel B.J."/>
            <person name="Hornburger P."/>
            <person name="Mueller R.-W."/>
            <person name="Bruemmer F."/>
            <person name="Labrenz M."/>
            <person name="Spormann A.M."/>
            <person name="Op den Camp H."/>
            <person name="Overmann J."/>
            <person name="Amann R."/>
            <person name="Jetten M.S.M."/>
            <person name="Mascher T."/>
            <person name="Medema M.H."/>
            <person name="Devos D.P."/>
            <person name="Kaster A.-K."/>
            <person name="Ovreas L."/>
            <person name="Rohde M."/>
            <person name="Galperin M.Y."/>
            <person name="Jogler C."/>
        </authorList>
    </citation>
    <scope>NUCLEOTIDE SEQUENCE [LARGE SCALE GENOMIC DNA]</scope>
    <source>
        <strain evidence="2 3">OJF2</strain>
    </source>
</reference>
<proteinExistence type="predicted"/>
<evidence type="ECO:0000256" key="1">
    <source>
        <dbReference type="SAM" id="MobiDB-lite"/>
    </source>
</evidence>
<feature type="region of interest" description="Disordered" evidence="1">
    <location>
        <begin position="45"/>
        <end position="87"/>
    </location>
</feature>
<evidence type="ECO:0008006" key="4">
    <source>
        <dbReference type="Google" id="ProtNLM"/>
    </source>
</evidence>
<sequence length="87" mass="9349">MRIRPLRARPWGALVLGLAASCLPGCGDSAAEDPYRNMEMIDPAAAGAARQSRVVDPVLEEERRANESFSPTSKEKGQDRRAPKAGA</sequence>
<feature type="compositionally biased region" description="Basic and acidic residues" evidence="1">
    <location>
        <begin position="73"/>
        <end position="87"/>
    </location>
</feature>
<accession>A0A5B9VUS9</accession>
<protein>
    <recommendedName>
        <fullName evidence="4">Lipoprotein</fullName>
    </recommendedName>
</protein>
<keyword evidence="3" id="KW-1185">Reference proteome</keyword>
<evidence type="ECO:0000313" key="2">
    <source>
        <dbReference type="EMBL" id="QEH32032.1"/>
    </source>
</evidence>
<evidence type="ECO:0000313" key="3">
    <source>
        <dbReference type="Proteomes" id="UP000324233"/>
    </source>
</evidence>
<dbReference type="KEGG" id="agv:OJF2_05010"/>
<dbReference type="Proteomes" id="UP000324233">
    <property type="component" value="Chromosome"/>
</dbReference>